<dbReference type="SUPFAM" id="SSF55486">
    <property type="entry name" value="Metalloproteases ('zincins'), catalytic domain"/>
    <property type="match status" value="1"/>
</dbReference>
<keyword evidence="1" id="KW-0645">Protease</keyword>
<accession>A0A420WAL4</accession>
<keyword evidence="1" id="KW-0378">Hydrolase</keyword>
<reference evidence="1 2" key="1">
    <citation type="submission" date="2018-10" db="EMBL/GenBank/DDBJ databases">
        <title>Comparative analysis of microorganisms from saline springs in Andes Mountain Range, Colombia.</title>
        <authorList>
            <person name="Rubin E."/>
        </authorList>
    </citation>
    <scope>NUCLEOTIDE SEQUENCE [LARGE SCALE GENOMIC DNA]</scope>
    <source>
        <strain evidence="1 2">USBA 36</strain>
    </source>
</reference>
<gene>
    <name evidence="1" type="ORF">BCL74_3332</name>
</gene>
<dbReference type="InterPro" id="IPR038555">
    <property type="entry name" value="Zincin_1_sf"/>
</dbReference>
<dbReference type="GO" id="GO:0006508">
    <property type="term" value="P:proteolysis"/>
    <property type="evidence" value="ECO:0007669"/>
    <property type="project" value="UniProtKB-KW"/>
</dbReference>
<dbReference type="Gene3D" id="3.30.2010.20">
    <property type="match status" value="1"/>
</dbReference>
<proteinExistence type="predicted"/>
<dbReference type="Proteomes" id="UP000277424">
    <property type="component" value="Unassembled WGS sequence"/>
</dbReference>
<organism evidence="1 2">
    <name type="scientific">Oceanibaculum indicum</name>
    <dbReference type="NCBI Taxonomy" id="526216"/>
    <lineage>
        <taxon>Bacteria</taxon>
        <taxon>Pseudomonadati</taxon>
        <taxon>Pseudomonadota</taxon>
        <taxon>Alphaproteobacteria</taxon>
        <taxon>Rhodospirillales</taxon>
        <taxon>Oceanibaculaceae</taxon>
        <taxon>Oceanibaculum</taxon>
    </lineage>
</organism>
<comment type="caution">
    <text evidence="1">The sequence shown here is derived from an EMBL/GenBank/DDBJ whole genome shotgun (WGS) entry which is preliminary data.</text>
</comment>
<dbReference type="RefSeq" id="WP_008943748.1">
    <property type="nucleotide sequence ID" value="NZ_RBIG01000004.1"/>
</dbReference>
<sequence>MAASKLLKFPVGASLAAQPGRAIVDHMKTPIHTTAPSLEDIEEMALAALQVIPDPLRQHVRDVLLRIEDFPDEDTELEMGVETPFDLLGLYRGVAMTNRSLLDVPQDVDMIFLYRRPILDYWCETGEDLQDIVRHVLIHEIGHHFGYSDEDMEAIEEQD</sequence>
<dbReference type="AlphaFoldDB" id="A0A420WAL4"/>
<dbReference type="Pfam" id="PF06262">
    <property type="entry name" value="Zincin_1"/>
    <property type="match status" value="1"/>
</dbReference>
<evidence type="ECO:0000313" key="1">
    <source>
        <dbReference type="EMBL" id="RKQ68015.1"/>
    </source>
</evidence>
<dbReference type="CDD" id="cd12952">
    <property type="entry name" value="MMP_ACEL2062"/>
    <property type="match status" value="1"/>
</dbReference>
<evidence type="ECO:0000313" key="2">
    <source>
        <dbReference type="Proteomes" id="UP000277424"/>
    </source>
</evidence>
<name>A0A420WAL4_9PROT</name>
<dbReference type="EMBL" id="RBIG01000004">
    <property type="protein sequence ID" value="RKQ68015.1"/>
    <property type="molecule type" value="Genomic_DNA"/>
</dbReference>
<protein>
    <submittedName>
        <fullName evidence="1">Putative Zn-dependent protease with MMP-like domain</fullName>
    </submittedName>
</protein>
<dbReference type="InterPro" id="IPR010428">
    <property type="entry name" value="Zincin_1"/>
</dbReference>
<dbReference type="GO" id="GO:0008233">
    <property type="term" value="F:peptidase activity"/>
    <property type="evidence" value="ECO:0007669"/>
    <property type="project" value="UniProtKB-KW"/>
</dbReference>